<dbReference type="EMBL" id="JBHRYF010000004">
    <property type="protein sequence ID" value="MFC3659893.1"/>
    <property type="molecule type" value="Genomic_DNA"/>
</dbReference>
<proteinExistence type="predicted"/>
<dbReference type="RefSeq" id="WP_386708362.1">
    <property type="nucleotide sequence ID" value="NZ_JBHRYF010000004.1"/>
</dbReference>
<evidence type="ECO:0000313" key="3">
    <source>
        <dbReference type="EMBL" id="MFC3659893.1"/>
    </source>
</evidence>
<keyword evidence="2" id="KW-0732">Signal</keyword>
<feature type="region of interest" description="Disordered" evidence="1">
    <location>
        <begin position="156"/>
        <end position="220"/>
    </location>
</feature>
<organism evidence="3 4">
    <name type="scientific">Luteimonas notoginsengisoli</name>
    <dbReference type="NCBI Taxonomy" id="1578200"/>
    <lineage>
        <taxon>Bacteria</taxon>
        <taxon>Pseudomonadati</taxon>
        <taxon>Pseudomonadota</taxon>
        <taxon>Gammaproteobacteria</taxon>
        <taxon>Lysobacterales</taxon>
        <taxon>Lysobacteraceae</taxon>
        <taxon>Luteimonas</taxon>
    </lineage>
</organism>
<evidence type="ECO:0000313" key="4">
    <source>
        <dbReference type="Proteomes" id="UP001595724"/>
    </source>
</evidence>
<feature type="chain" id="PRO_5046398529" evidence="2">
    <location>
        <begin position="22"/>
        <end position="220"/>
    </location>
</feature>
<feature type="compositionally biased region" description="Gly residues" evidence="1">
    <location>
        <begin position="209"/>
        <end position="220"/>
    </location>
</feature>
<feature type="compositionally biased region" description="Gly residues" evidence="1">
    <location>
        <begin position="177"/>
        <end position="190"/>
    </location>
</feature>
<feature type="signal peptide" evidence="2">
    <location>
        <begin position="1"/>
        <end position="21"/>
    </location>
</feature>
<evidence type="ECO:0000256" key="1">
    <source>
        <dbReference type="SAM" id="MobiDB-lite"/>
    </source>
</evidence>
<gene>
    <name evidence="3" type="ORF">ACFOM9_07365</name>
</gene>
<keyword evidence="4" id="KW-1185">Reference proteome</keyword>
<evidence type="ECO:0000256" key="2">
    <source>
        <dbReference type="SAM" id="SignalP"/>
    </source>
</evidence>
<sequence length="220" mass="23148">MTRNHGLHALALALGLGLASAAIPAQTVGYNVRTGDVWVDTRLGEIDDYGRHHREPFLDEMSGYYGAPRPLLVDLLDDRGWAPADVYYACAIAHALGIPCVDVVHEYDRHPGQGWGAVAKRLGIKPGSAAFHALKRGQVDTYGRWGQTIVVDRPVHVDWSRSNGGRGPGSRDNAGSQGKGHGNAGAGNHGNAGKNNGNKGRGNQKKGNSGNGGGKGHGKP</sequence>
<name>A0ABV7UTL9_9GAMM</name>
<protein>
    <submittedName>
        <fullName evidence="3">Uncharacterized protein</fullName>
    </submittedName>
</protein>
<dbReference type="Proteomes" id="UP001595724">
    <property type="component" value="Unassembled WGS sequence"/>
</dbReference>
<accession>A0ABV7UTL9</accession>
<reference evidence="4" key="1">
    <citation type="journal article" date="2019" name="Int. J. Syst. Evol. Microbiol.">
        <title>The Global Catalogue of Microorganisms (GCM) 10K type strain sequencing project: providing services to taxonomists for standard genome sequencing and annotation.</title>
        <authorList>
            <consortium name="The Broad Institute Genomics Platform"/>
            <consortium name="The Broad Institute Genome Sequencing Center for Infectious Disease"/>
            <person name="Wu L."/>
            <person name="Ma J."/>
        </authorList>
    </citation>
    <scope>NUCLEOTIDE SEQUENCE [LARGE SCALE GENOMIC DNA]</scope>
    <source>
        <strain evidence="4">KCTC 42211</strain>
    </source>
</reference>
<comment type="caution">
    <text evidence="3">The sequence shown here is derived from an EMBL/GenBank/DDBJ whole genome shotgun (WGS) entry which is preliminary data.</text>
</comment>